<dbReference type="SUPFAM" id="SSF57783">
    <property type="entry name" value="Zinc beta-ribbon"/>
    <property type="match status" value="1"/>
</dbReference>
<feature type="zinc finger region" description="C4-type" evidence="6">
    <location>
        <begin position="4"/>
        <end position="26"/>
    </location>
</feature>
<dbReference type="GO" id="GO:0008270">
    <property type="term" value="F:zinc ion binding"/>
    <property type="evidence" value="ECO:0007669"/>
    <property type="project" value="UniProtKB-KW"/>
</dbReference>
<sequence length="128" mass="14220">MEFCPTCGVLLQINIETKLRLSCPICPYICYLEGKIKRGKHVVRKEVEPIFSGEEAFKNAAKTKGSLEAGGTNFIEADNMGFLIEATCPQCNCDEAYFNQVQTRSADEPSTLFFKCTNADCGAMWSEN</sequence>
<keyword evidence="9" id="KW-1185">Reference proteome</keyword>
<dbReference type="GO" id="GO:0005666">
    <property type="term" value="C:RNA polymerase III complex"/>
    <property type="evidence" value="ECO:0007669"/>
    <property type="project" value="TreeGrafter"/>
</dbReference>
<dbReference type="PROSITE" id="PS00466">
    <property type="entry name" value="ZF_TFIIS_1"/>
    <property type="match status" value="1"/>
</dbReference>
<reference evidence="8" key="1">
    <citation type="journal article" date="2023" name="Nat. Commun.">
        <title>Diploid and tetraploid genomes of Acorus and the evolution of monocots.</title>
        <authorList>
            <person name="Ma L."/>
            <person name="Liu K.W."/>
            <person name="Li Z."/>
            <person name="Hsiao Y.Y."/>
            <person name="Qi Y."/>
            <person name="Fu T."/>
            <person name="Tang G.D."/>
            <person name="Zhang D."/>
            <person name="Sun W.H."/>
            <person name="Liu D.K."/>
            <person name="Li Y."/>
            <person name="Chen G.Z."/>
            <person name="Liu X.D."/>
            <person name="Liao X.Y."/>
            <person name="Jiang Y.T."/>
            <person name="Yu X."/>
            <person name="Hao Y."/>
            <person name="Huang J."/>
            <person name="Zhao X.W."/>
            <person name="Ke S."/>
            <person name="Chen Y.Y."/>
            <person name="Wu W.L."/>
            <person name="Hsu J.L."/>
            <person name="Lin Y.F."/>
            <person name="Huang M.D."/>
            <person name="Li C.Y."/>
            <person name="Huang L."/>
            <person name="Wang Z.W."/>
            <person name="Zhao X."/>
            <person name="Zhong W.Y."/>
            <person name="Peng D.H."/>
            <person name="Ahmad S."/>
            <person name="Lan S."/>
            <person name="Zhang J.S."/>
            <person name="Tsai W.C."/>
            <person name="Van de Peer Y."/>
            <person name="Liu Z.J."/>
        </authorList>
    </citation>
    <scope>NUCLEOTIDE SEQUENCE</scope>
    <source>
        <strain evidence="8">CP</strain>
    </source>
</reference>
<feature type="binding site" evidence="5">
    <location>
        <position position="26"/>
    </location>
    <ligand>
        <name>Zn(2+)</name>
        <dbReference type="ChEBI" id="CHEBI:29105"/>
        <label>1</label>
    </ligand>
</feature>
<dbReference type="InterPro" id="IPR001222">
    <property type="entry name" value="Znf_TFIIS"/>
</dbReference>
<comment type="function">
    <text evidence="4">DNA-dependent RNA polymerase catalyzes the transcription of DNA into RNA using the four ribonucleoside triphosphates as substrates.</text>
</comment>
<keyword evidence="2 6" id="KW-0863">Zinc-finger</keyword>
<dbReference type="GO" id="GO:0006386">
    <property type="term" value="P:termination of RNA polymerase III transcription"/>
    <property type="evidence" value="ECO:0007669"/>
    <property type="project" value="TreeGrafter"/>
</dbReference>
<keyword evidence="1 5" id="KW-0479">Metal-binding</keyword>
<evidence type="ECO:0000256" key="1">
    <source>
        <dbReference type="ARBA" id="ARBA00022723"/>
    </source>
</evidence>
<evidence type="ECO:0000256" key="3">
    <source>
        <dbReference type="ARBA" id="ARBA00022833"/>
    </source>
</evidence>
<dbReference type="GO" id="GO:0003899">
    <property type="term" value="F:DNA-directed RNA polymerase activity"/>
    <property type="evidence" value="ECO:0007669"/>
    <property type="project" value="InterPro"/>
</dbReference>
<gene>
    <name evidence="8" type="ORF">QJS10_CPA07g01265</name>
</gene>
<keyword evidence="4" id="KW-0539">Nucleus</keyword>
<proteinExistence type="inferred from homology"/>
<feature type="binding site" evidence="5">
    <location>
        <position position="7"/>
    </location>
    <ligand>
        <name>Zn(2+)</name>
        <dbReference type="ChEBI" id="CHEBI:29105"/>
        <label>1</label>
    </ligand>
</feature>
<dbReference type="PROSITE" id="PS51133">
    <property type="entry name" value="ZF_TFIIS_2"/>
    <property type="match status" value="1"/>
</dbReference>
<comment type="subcellular location">
    <subcellularLocation>
        <location evidence="4">Nucleus</location>
    </subcellularLocation>
</comment>
<dbReference type="SMART" id="SM00440">
    <property type="entry name" value="ZnF_C2C2"/>
    <property type="match status" value="1"/>
</dbReference>
<feature type="binding site" evidence="5">
    <location>
        <position position="23"/>
    </location>
    <ligand>
        <name>Zn(2+)</name>
        <dbReference type="ChEBI" id="CHEBI:29105"/>
        <label>1</label>
    </ligand>
</feature>
<feature type="binding site" evidence="5">
    <location>
        <position position="88"/>
    </location>
    <ligand>
        <name>Zn(2+)</name>
        <dbReference type="ChEBI" id="CHEBI:29105"/>
        <label>2</label>
    </ligand>
</feature>
<dbReference type="PANTHER" id="PTHR11239">
    <property type="entry name" value="DNA-DIRECTED RNA POLYMERASE"/>
    <property type="match status" value="1"/>
</dbReference>
<dbReference type="PANTHER" id="PTHR11239:SF12">
    <property type="entry name" value="DNA-DIRECTED RNA POLYMERASE III SUBUNIT RPC10"/>
    <property type="match status" value="1"/>
</dbReference>
<name>A0AAV9EEY7_ACOCL</name>
<comment type="similarity">
    <text evidence="4">Belongs to the archaeal rpoM/eukaryotic RPA12/RPB9/RPC11 RNA polymerase family.</text>
</comment>
<feature type="binding site" evidence="5">
    <location>
        <position position="116"/>
    </location>
    <ligand>
        <name>Zn(2+)</name>
        <dbReference type="ChEBI" id="CHEBI:29105"/>
        <label>2</label>
    </ligand>
</feature>
<dbReference type="AlphaFoldDB" id="A0AAV9EEY7"/>
<accession>A0AAV9EEY7</accession>
<dbReference type="EMBL" id="JAUJYO010000007">
    <property type="protein sequence ID" value="KAK1312185.1"/>
    <property type="molecule type" value="Genomic_DNA"/>
</dbReference>
<evidence type="ECO:0000256" key="4">
    <source>
        <dbReference type="PIRNR" id="PIRNR005586"/>
    </source>
</evidence>
<reference evidence="8" key="2">
    <citation type="submission" date="2023-06" db="EMBL/GenBank/DDBJ databases">
        <authorList>
            <person name="Ma L."/>
            <person name="Liu K.-W."/>
            <person name="Li Z."/>
            <person name="Hsiao Y.-Y."/>
            <person name="Qi Y."/>
            <person name="Fu T."/>
            <person name="Tang G."/>
            <person name="Zhang D."/>
            <person name="Sun W.-H."/>
            <person name="Liu D.-K."/>
            <person name="Li Y."/>
            <person name="Chen G.-Z."/>
            <person name="Liu X.-D."/>
            <person name="Liao X.-Y."/>
            <person name="Jiang Y.-T."/>
            <person name="Yu X."/>
            <person name="Hao Y."/>
            <person name="Huang J."/>
            <person name="Zhao X.-W."/>
            <person name="Ke S."/>
            <person name="Chen Y.-Y."/>
            <person name="Wu W.-L."/>
            <person name="Hsu J.-L."/>
            <person name="Lin Y.-F."/>
            <person name="Huang M.-D."/>
            <person name="Li C.-Y."/>
            <person name="Huang L."/>
            <person name="Wang Z.-W."/>
            <person name="Zhao X."/>
            <person name="Zhong W.-Y."/>
            <person name="Peng D.-H."/>
            <person name="Ahmad S."/>
            <person name="Lan S."/>
            <person name="Zhang J.-S."/>
            <person name="Tsai W.-C."/>
            <person name="Van De Peer Y."/>
            <person name="Liu Z.-J."/>
        </authorList>
    </citation>
    <scope>NUCLEOTIDE SEQUENCE</scope>
    <source>
        <strain evidence="8">CP</strain>
        <tissue evidence="8">Leaves</tissue>
    </source>
</reference>
<evidence type="ECO:0000256" key="2">
    <source>
        <dbReference type="ARBA" id="ARBA00022771"/>
    </source>
</evidence>
<dbReference type="Gene3D" id="2.20.25.10">
    <property type="match status" value="1"/>
</dbReference>
<comment type="caution">
    <text evidence="8">The sequence shown here is derived from an EMBL/GenBank/DDBJ whole genome shotgun (WGS) entry which is preliminary data.</text>
</comment>
<evidence type="ECO:0000259" key="7">
    <source>
        <dbReference type="PROSITE" id="PS51133"/>
    </source>
</evidence>
<dbReference type="InterPro" id="IPR012164">
    <property type="entry name" value="Rpa12/Rpb9/Rpc10/TFS"/>
</dbReference>
<protein>
    <recommendedName>
        <fullName evidence="4">DNA-directed RNA polymerase subunit</fullName>
    </recommendedName>
</protein>
<keyword evidence="3 5" id="KW-0862">Zinc</keyword>
<dbReference type="Proteomes" id="UP001180020">
    <property type="component" value="Unassembled WGS sequence"/>
</dbReference>
<feature type="binding site" evidence="5">
    <location>
        <position position="4"/>
    </location>
    <ligand>
        <name>Zn(2+)</name>
        <dbReference type="ChEBI" id="CHEBI:29105"/>
        <label>1</label>
    </ligand>
</feature>
<keyword evidence="4" id="KW-0240">DNA-directed RNA polymerase</keyword>
<organism evidence="8 9">
    <name type="scientific">Acorus calamus</name>
    <name type="common">Sweet flag</name>
    <dbReference type="NCBI Taxonomy" id="4465"/>
    <lineage>
        <taxon>Eukaryota</taxon>
        <taxon>Viridiplantae</taxon>
        <taxon>Streptophyta</taxon>
        <taxon>Embryophyta</taxon>
        <taxon>Tracheophyta</taxon>
        <taxon>Spermatophyta</taxon>
        <taxon>Magnoliopsida</taxon>
        <taxon>Liliopsida</taxon>
        <taxon>Acoraceae</taxon>
        <taxon>Acorus</taxon>
    </lineage>
</organism>
<evidence type="ECO:0000256" key="6">
    <source>
        <dbReference type="PIRSR" id="PIRSR005586-2"/>
    </source>
</evidence>
<evidence type="ECO:0000313" key="8">
    <source>
        <dbReference type="EMBL" id="KAK1312185.1"/>
    </source>
</evidence>
<feature type="binding site" evidence="5">
    <location>
        <position position="121"/>
    </location>
    <ligand>
        <name>Zn(2+)</name>
        <dbReference type="ChEBI" id="CHEBI:29105"/>
        <label>2</label>
    </ligand>
</feature>
<evidence type="ECO:0000256" key="5">
    <source>
        <dbReference type="PIRSR" id="PIRSR005586-1"/>
    </source>
</evidence>
<keyword evidence="4" id="KW-0804">Transcription</keyword>
<dbReference type="PIRSF" id="PIRSF005586">
    <property type="entry name" value="RNApol_RpoM"/>
    <property type="match status" value="1"/>
</dbReference>
<feature type="domain" description="TFIIS-type" evidence="7">
    <location>
        <begin position="84"/>
        <end position="126"/>
    </location>
</feature>
<evidence type="ECO:0000313" key="9">
    <source>
        <dbReference type="Proteomes" id="UP001180020"/>
    </source>
</evidence>
<feature type="binding site" evidence="5">
    <location>
        <position position="91"/>
    </location>
    <ligand>
        <name>Zn(2+)</name>
        <dbReference type="ChEBI" id="CHEBI:29105"/>
        <label>2</label>
    </ligand>
</feature>
<dbReference type="Pfam" id="PF01096">
    <property type="entry name" value="Zn_ribbon_TFIIS"/>
    <property type="match status" value="1"/>
</dbReference>
<dbReference type="GO" id="GO:0003676">
    <property type="term" value="F:nucleic acid binding"/>
    <property type="evidence" value="ECO:0007669"/>
    <property type="project" value="InterPro"/>
</dbReference>